<protein>
    <submittedName>
        <fullName evidence="1">Uncharacterized protein</fullName>
    </submittedName>
</protein>
<evidence type="ECO:0000313" key="1">
    <source>
        <dbReference type="EMBL" id="KGN64369.1"/>
    </source>
</evidence>
<gene>
    <name evidence="1" type="ORF">Csa_1G050080</name>
</gene>
<reference evidence="1 2" key="1">
    <citation type="journal article" date="2009" name="Nat. Genet.">
        <title>The genome of the cucumber, Cucumis sativus L.</title>
        <authorList>
            <person name="Huang S."/>
            <person name="Li R."/>
            <person name="Zhang Z."/>
            <person name="Li L."/>
            <person name="Gu X."/>
            <person name="Fan W."/>
            <person name="Lucas W.J."/>
            <person name="Wang X."/>
            <person name="Xie B."/>
            <person name="Ni P."/>
            <person name="Ren Y."/>
            <person name="Zhu H."/>
            <person name="Li J."/>
            <person name="Lin K."/>
            <person name="Jin W."/>
            <person name="Fei Z."/>
            <person name="Li G."/>
            <person name="Staub J."/>
            <person name="Kilian A."/>
            <person name="van der Vossen E.A."/>
            <person name="Wu Y."/>
            <person name="Guo J."/>
            <person name="He J."/>
            <person name="Jia Z."/>
            <person name="Ren Y."/>
            <person name="Tian G."/>
            <person name="Lu Y."/>
            <person name="Ruan J."/>
            <person name="Qian W."/>
            <person name="Wang M."/>
            <person name="Huang Q."/>
            <person name="Li B."/>
            <person name="Xuan Z."/>
            <person name="Cao J."/>
            <person name="Asan"/>
            <person name="Wu Z."/>
            <person name="Zhang J."/>
            <person name="Cai Q."/>
            <person name="Bai Y."/>
            <person name="Zhao B."/>
            <person name="Han Y."/>
            <person name="Li Y."/>
            <person name="Li X."/>
            <person name="Wang S."/>
            <person name="Shi Q."/>
            <person name="Liu S."/>
            <person name="Cho W.K."/>
            <person name="Kim J.Y."/>
            <person name="Xu Y."/>
            <person name="Heller-Uszynska K."/>
            <person name="Miao H."/>
            <person name="Cheng Z."/>
            <person name="Zhang S."/>
            <person name="Wu J."/>
            <person name="Yang Y."/>
            <person name="Kang H."/>
            <person name="Li M."/>
            <person name="Liang H."/>
            <person name="Ren X."/>
            <person name="Shi Z."/>
            <person name="Wen M."/>
            <person name="Jian M."/>
            <person name="Yang H."/>
            <person name="Zhang G."/>
            <person name="Yang Z."/>
            <person name="Chen R."/>
            <person name="Liu S."/>
            <person name="Li J."/>
            <person name="Ma L."/>
            <person name="Liu H."/>
            <person name="Zhou Y."/>
            <person name="Zhao J."/>
            <person name="Fang X."/>
            <person name="Li G."/>
            <person name="Fang L."/>
            <person name="Li Y."/>
            <person name="Liu D."/>
            <person name="Zheng H."/>
            <person name="Zhang Y."/>
            <person name="Qin N."/>
            <person name="Li Z."/>
            <person name="Yang G."/>
            <person name="Yang S."/>
            <person name="Bolund L."/>
            <person name="Kristiansen K."/>
            <person name="Zheng H."/>
            <person name="Li S."/>
            <person name="Zhang X."/>
            <person name="Yang H."/>
            <person name="Wang J."/>
            <person name="Sun R."/>
            <person name="Zhang B."/>
            <person name="Jiang S."/>
            <person name="Wang J."/>
            <person name="Du Y."/>
            <person name="Li S."/>
        </authorList>
    </citation>
    <scope>NUCLEOTIDE SEQUENCE [LARGE SCALE GENOMIC DNA]</scope>
    <source>
        <strain evidence="2">cv. 9930</strain>
    </source>
</reference>
<dbReference type="AlphaFoldDB" id="A0A0A0LTQ1"/>
<proteinExistence type="predicted"/>
<reference evidence="1 2" key="2">
    <citation type="journal article" date="2009" name="PLoS ONE">
        <title>An integrated genetic and cytogenetic map of the cucumber genome.</title>
        <authorList>
            <person name="Ren Y."/>
            <person name="Zhang Z."/>
            <person name="Liu J."/>
            <person name="Staub J.E."/>
            <person name="Han Y."/>
            <person name="Cheng Z."/>
            <person name="Li X."/>
            <person name="Lu J."/>
            <person name="Miao H."/>
            <person name="Kang H."/>
            <person name="Xie B."/>
            <person name="Gu X."/>
            <person name="Wang X."/>
            <person name="Du Y."/>
            <person name="Jin W."/>
            <person name="Huang S."/>
        </authorList>
    </citation>
    <scope>NUCLEOTIDE SEQUENCE [LARGE SCALE GENOMIC DNA]</scope>
    <source>
        <strain evidence="2">cv. 9930</strain>
    </source>
</reference>
<reference evidence="1 2" key="3">
    <citation type="journal article" date="2010" name="BMC Genomics">
        <title>Transcriptome sequencing and comparative analysis of cucumber flowers with different sex types.</title>
        <authorList>
            <person name="Guo S."/>
            <person name="Zheng Y."/>
            <person name="Joung J.G."/>
            <person name="Liu S."/>
            <person name="Zhang Z."/>
            <person name="Crasta O.R."/>
            <person name="Sobral B.W."/>
            <person name="Xu Y."/>
            <person name="Huang S."/>
            <person name="Fei Z."/>
        </authorList>
    </citation>
    <scope>NUCLEOTIDE SEQUENCE [LARGE SCALE GENOMIC DNA]</scope>
    <source>
        <strain evidence="2">cv. 9930</strain>
    </source>
</reference>
<sequence length="73" mass="8314">MNNGESKIVGKPKDRFLVNRDHQSPISSGLSVFSFARRFPLFPNCNHLRLLLFVSLFLVPLHFCASSKVQQLL</sequence>
<keyword evidence="2" id="KW-1185">Reference proteome</keyword>
<evidence type="ECO:0000313" key="2">
    <source>
        <dbReference type="Proteomes" id="UP000029981"/>
    </source>
</evidence>
<dbReference type="Gramene" id="KGN64369">
    <property type="protein sequence ID" value="KGN64369"/>
    <property type="gene ID" value="Csa_1G050080"/>
</dbReference>
<dbReference type="EMBL" id="CM002922">
    <property type="protein sequence ID" value="KGN64369.1"/>
    <property type="molecule type" value="Genomic_DNA"/>
</dbReference>
<organism evidence="1 2">
    <name type="scientific">Cucumis sativus</name>
    <name type="common">Cucumber</name>
    <dbReference type="NCBI Taxonomy" id="3659"/>
    <lineage>
        <taxon>Eukaryota</taxon>
        <taxon>Viridiplantae</taxon>
        <taxon>Streptophyta</taxon>
        <taxon>Embryophyta</taxon>
        <taxon>Tracheophyta</taxon>
        <taxon>Spermatophyta</taxon>
        <taxon>Magnoliopsida</taxon>
        <taxon>eudicotyledons</taxon>
        <taxon>Gunneridae</taxon>
        <taxon>Pentapetalae</taxon>
        <taxon>rosids</taxon>
        <taxon>fabids</taxon>
        <taxon>Cucurbitales</taxon>
        <taxon>Cucurbitaceae</taxon>
        <taxon>Benincaseae</taxon>
        <taxon>Cucumis</taxon>
    </lineage>
</organism>
<dbReference type="Proteomes" id="UP000029981">
    <property type="component" value="Chromosome 1"/>
</dbReference>
<name>A0A0A0LTQ1_CUCSA</name>
<accession>A0A0A0LTQ1</accession>
<reference evidence="1 2" key="4">
    <citation type="journal article" date="2011" name="BMC Genomics">
        <title>RNA-Seq improves annotation of protein-coding genes in the cucumber genome.</title>
        <authorList>
            <person name="Li Z."/>
            <person name="Zhang Z."/>
            <person name="Yan P."/>
            <person name="Huang S."/>
            <person name="Fei Z."/>
            <person name="Lin K."/>
        </authorList>
    </citation>
    <scope>NUCLEOTIDE SEQUENCE [LARGE SCALE GENOMIC DNA]</scope>
    <source>
        <strain evidence="2">cv. 9930</strain>
    </source>
</reference>